<dbReference type="Pfam" id="PF01370">
    <property type="entry name" value="Epimerase"/>
    <property type="match status" value="1"/>
</dbReference>
<name>A0A3N1HSR3_9ACTN</name>
<dbReference type="InterPro" id="IPR036291">
    <property type="entry name" value="NAD(P)-bd_dom_sf"/>
</dbReference>
<dbReference type="CDD" id="cd08946">
    <property type="entry name" value="SDR_e"/>
    <property type="match status" value="1"/>
</dbReference>
<dbReference type="Proteomes" id="UP000276232">
    <property type="component" value="Unassembled WGS sequence"/>
</dbReference>
<dbReference type="SUPFAM" id="SSF51735">
    <property type="entry name" value="NAD(P)-binding Rossmann-fold domains"/>
    <property type="match status" value="1"/>
</dbReference>
<comment type="caution">
    <text evidence="3">The sequence shown here is derived from an EMBL/GenBank/DDBJ whole genome shotgun (WGS) entry which is preliminary data.</text>
</comment>
<dbReference type="PANTHER" id="PTHR43245:SF55">
    <property type="entry name" value="NAD(P)-BINDING DOMAIN-CONTAINING PROTEIN"/>
    <property type="match status" value="1"/>
</dbReference>
<dbReference type="PANTHER" id="PTHR43245">
    <property type="entry name" value="BIFUNCTIONAL POLYMYXIN RESISTANCE PROTEIN ARNA"/>
    <property type="match status" value="1"/>
</dbReference>
<gene>
    <name evidence="3" type="ORF">EDC03_0168</name>
</gene>
<proteinExistence type="predicted"/>
<feature type="region of interest" description="Disordered" evidence="1">
    <location>
        <begin position="1"/>
        <end position="20"/>
    </location>
</feature>
<dbReference type="InParanoid" id="A0A3N1HSR3"/>
<keyword evidence="4" id="KW-1185">Reference proteome</keyword>
<dbReference type="InterPro" id="IPR050177">
    <property type="entry name" value="Lipid_A_modif_metabolic_enz"/>
</dbReference>
<reference evidence="3 4" key="1">
    <citation type="journal article" date="2015" name="Stand. Genomic Sci.">
        <title>Genomic Encyclopedia of Bacterial and Archaeal Type Strains, Phase III: the genomes of soil and plant-associated and newly described type strains.</title>
        <authorList>
            <person name="Whitman W.B."/>
            <person name="Woyke T."/>
            <person name="Klenk H.P."/>
            <person name="Zhou Y."/>
            <person name="Lilburn T.G."/>
            <person name="Beck B.J."/>
            <person name="De Vos P."/>
            <person name="Vandamme P."/>
            <person name="Eisen J.A."/>
            <person name="Garrity G."/>
            <person name="Hugenholtz P."/>
            <person name="Kyrpides N.C."/>
        </authorList>
    </citation>
    <scope>NUCLEOTIDE SEQUENCE [LARGE SCALE GENOMIC DNA]</scope>
    <source>
        <strain evidence="3 4">CECT 7306</strain>
    </source>
</reference>
<evidence type="ECO:0000259" key="2">
    <source>
        <dbReference type="Pfam" id="PF01370"/>
    </source>
</evidence>
<accession>A0A3N1HSR3</accession>
<feature type="domain" description="NAD-dependent epimerase/dehydratase" evidence="2">
    <location>
        <begin position="27"/>
        <end position="203"/>
    </location>
</feature>
<dbReference type="EMBL" id="RJKN01000001">
    <property type="protein sequence ID" value="ROP45564.1"/>
    <property type="molecule type" value="Genomic_DNA"/>
</dbReference>
<evidence type="ECO:0000313" key="3">
    <source>
        <dbReference type="EMBL" id="ROP45564.1"/>
    </source>
</evidence>
<dbReference type="RefSeq" id="WP_123378318.1">
    <property type="nucleotide sequence ID" value="NZ_RJKN01000001.1"/>
</dbReference>
<protein>
    <submittedName>
        <fullName evidence="3">Nucleoside-diphosphate-sugar epimerase</fullName>
    </submittedName>
</protein>
<dbReference type="AlphaFoldDB" id="A0A3N1HSR3"/>
<sequence>MTAPDATSSDSTSTQQEHMETAKKLRVAVTGINGKVGGYAVDALLAAGHEVVGIDRTSAQRDDIISIVADLGDYGQTFDALGSVGWDVLGDTQDRAFDVVVHLAAVPHPRLVSNTQTFGNNVMAFYNVVEACRRLKIKDIVIASSETVLGVPFGDDLPYLPLDDDAPRRGRNAYGLSKVVGEHVAEEFTAGDPDLRITALRISYVQTVQEYAEYPSFADDLDARAWDIWSYVDARDVGQAVELAVRHEPRGFRAYLIVADDTVMPIPTADIIAARYPRAEVRGRIAEHGSLLSNARARDELGFTPRHSWRDHV</sequence>
<dbReference type="OrthoDB" id="9795501at2"/>
<evidence type="ECO:0000313" key="4">
    <source>
        <dbReference type="Proteomes" id="UP000276232"/>
    </source>
</evidence>
<organism evidence="3 4">
    <name type="scientific">Pseudokineococcus lusitanus</name>
    <dbReference type="NCBI Taxonomy" id="763993"/>
    <lineage>
        <taxon>Bacteria</taxon>
        <taxon>Bacillati</taxon>
        <taxon>Actinomycetota</taxon>
        <taxon>Actinomycetes</taxon>
        <taxon>Kineosporiales</taxon>
        <taxon>Kineosporiaceae</taxon>
        <taxon>Pseudokineococcus</taxon>
    </lineage>
</organism>
<dbReference type="Gene3D" id="3.40.50.720">
    <property type="entry name" value="NAD(P)-binding Rossmann-like Domain"/>
    <property type="match status" value="1"/>
</dbReference>
<evidence type="ECO:0000256" key="1">
    <source>
        <dbReference type="SAM" id="MobiDB-lite"/>
    </source>
</evidence>
<dbReference type="InterPro" id="IPR001509">
    <property type="entry name" value="Epimerase_deHydtase"/>
</dbReference>
<feature type="compositionally biased region" description="Low complexity" evidence="1">
    <location>
        <begin position="1"/>
        <end position="14"/>
    </location>
</feature>